<dbReference type="Proteomes" id="UP000609121">
    <property type="component" value="Unassembled WGS sequence"/>
</dbReference>
<sequence>MTRLADDPQRLALSAELHARPFPVIAVPARAALLAMRHPGDGTHERAAGRAHLERLLDRFGVQNRPLPGATHFSGPLGRRWLKWESHTEFDTWMLISEGGAEEDAPFSAALLNMFPADWLADLPGQRITSALIRVERMPPDPQQVSPLLESWFQGESLAVSQVLDGDAVAASDFRLDDGDHARIAVFVAPGCGPHRTGRVVQRLAEIETYSKMSLLGLMLARETGPELSRIEAEMTRLTAAMADDDAPAEATLQRLLSLASALEALSTRSSFRYGATGAYAEIVRQRIGVLRETRFLGRQTVGEFMTRRWEPAMRTAAAAERRLLQMTERGGRASNLLRTRVDVERSAQNQRLLESMDRRADLQLRLQETVEGLSVVAISYYAVSLCLYLLAPLAGAGLVAKPWLATLVTPVVVAVVWAMVRRIRRRMH</sequence>
<name>A0A8J6YZG9_9RHOB</name>
<organism evidence="2 3">
    <name type="scientific">Mangrovicoccus algicola</name>
    <dbReference type="NCBI Taxonomy" id="2771008"/>
    <lineage>
        <taxon>Bacteria</taxon>
        <taxon>Pseudomonadati</taxon>
        <taxon>Pseudomonadota</taxon>
        <taxon>Alphaproteobacteria</taxon>
        <taxon>Rhodobacterales</taxon>
        <taxon>Paracoccaceae</taxon>
        <taxon>Mangrovicoccus</taxon>
    </lineage>
</organism>
<evidence type="ECO:0000313" key="3">
    <source>
        <dbReference type="Proteomes" id="UP000609121"/>
    </source>
</evidence>
<proteinExistence type="predicted"/>
<keyword evidence="1" id="KW-1133">Transmembrane helix</keyword>
<protein>
    <submittedName>
        <fullName evidence="2">DUF3422 domain-containing protein</fullName>
    </submittedName>
</protein>
<reference evidence="2" key="1">
    <citation type="submission" date="2020-09" db="EMBL/GenBank/DDBJ databases">
        <title>A novel bacterium of genus Mangrovicoccus, isolated from South China Sea.</title>
        <authorList>
            <person name="Huang H."/>
            <person name="Mo K."/>
            <person name="Hu Y."/>
        </authorList>
    </citation>
    <scope>NUCLEOTIDE SEQUENCE</scope>
    <source>
        <strain evidence="2">HB182678</strain>
    </source>
</reference>
<comment type="caution">
    <text evidence="2">The sequence shown here is derived from an EMBL/GenBank/DDBJ whole genome shotgun (WGS) entry which is preliminary data.</text>
</comment>
<dbReference type="RefSeq" id="WP_193182567.1">
    <property type="nucleotide sequence ID" value="NZ_JACVXA010000030.1"/>
</dbReference>
<keyword evidence="1" id="KW-0472">Membrane</keyword>
<evidence type="ECO:0000256" key="1">
    <source>
        <dbReference type="SAM" id="Phobius"/>
    </source>
</evidence>
<evidence type="ECO:0000313" key="2">
    <source>
        <dbReference type="EMBL" id="MBE3638693.1"/>
    </source>
</evidence>
<dbReference type="Pfam" id="PF11902">
    <property type="entry name" value="DUF3422"/>
    <property type="match status" value="1"/>
</dbReference>
<dbReference type="AlphaFoldDB" id="A0A8J6YZG9"/>
<dbReference type="EMBL" id="JACVXA010000030">
    <property type="protein sequence ID" value="MBE3638693.1"/>
    <property type="molecule type" value="Genomic_DNA"/>
</dbReference>
<feature type="transmembrane region" description="Helical" evidence="1">
    <location>
        <begin position="373"/>
        <end position="392"/>
    </location>
</feature>
<dbReference type="InterPro" id="IPR021830">
    <property type="entry name" value="DUF3422"/>
</dbReference>
<gene>
    <name evidence="2" type="ORF">ICN82_10800</name>
</gene>
<keyword evidence="3" id="KW-1185">Reference proteome</keyword>
<keyword evidence="1" id="KW-0812">Transmembrane</keyword>
<feature type="transmembrane region" description="Helical" evidence="1">
    <location>
        <begin position="404"/>
        <end position="421"/>
    </location>
</feature>
<accession>A0A8J6YZG9</accession>